<protein>
    <submittedName>
        <fullName evidence="1">Uncharacterized protein</fullName>
    </submittedName>
</protein>
<gene>
    <name evidence="1" type="ORF">AVEN_100112_1</name>
</gene>
<dbReference type="AlphaFoldDB" id="A0A4Y2V729"/>
<sequence length="82" mass="8997">MTRQKKKHTTATVPSKCPIANNVGEGRLPLDIRLYVEIGDPTKHCLVQSRSVMGSGSNPVIEADILPLAIEDLRTEVFLDVL</sequence>
<dbReference type="EMBL" id="BGPR01044340">
    <property type="protein sequence ID" value="GBO21089.1"/>
    <property type="molecule type" value="Genomic_DNA"/>
</dbReference>
<name>A0A4Y2V729_ARAVE</name>
<reference evidence="1 2" key="1">
    <citation type="journal article" date="2019" name="Sci. Rep.">
        <title>Orb-weaving spider Araneus ventricosus genome elucidates the spidroin gene catalogue.</title>
        <authorList>
            <person name="Kono N."/>
            <person name="Nakamura H."/>
            <person name="Ohtoshi R."/>
            <person name="Moran D.A.P."/>
            <person name="Shinohara A."/>
            <person name="Yoshida Y."/>
            <person name="Fujiwara M."/>
            <person name="Mori M."/>
            <person name="Tomita M."/>
            <person name="Arakawa K."/>
        </authorList>
    </citation>
    <scope>NUCLEOTIDE SEQUENCE [LARGE SCALE GENOMIC DNA]</scope>
</reference>
<dbReference type="Proteomes" id="UP000499080">
    <property type="component" value="Unassembled WGS sequence"/>
</dbReference>
<organism evidence="1 2">
    <name type="scientific">Araneus ventricosus</name>
    <name type="common">Orbweaver spider</name>
    <name type="synonym">Epeira ventricosa</name>
    <dbReference type="NCBI Taxonomy" id="182803"/>
    <lineage>
        <taxon>Eukaryota</taxon>
        <taxon>Metazoa</taxon>
        <taxon>Ecdysozoa</taxon>
        <taxon>Arthropoda</taxon>
        <taxon>Chelicerata</taxon>
        <taxon>Arachnida</taxon>
        <taxon>Araneae</taxon>
        <taxon>Araneomorphae</taxon>
        <taxon>Entelegynae</taxon>
        <taxon>Araneoidea</taxon>
        <taxon>Araneidae</taxon>
        <taxon>Araneus</taxon>
    </lineage>
</organism>
<keyword evidence="2" id="KW-1185">Reference proteome</keyword>
<comment type="caution">
    <text evidence="1">The sequence shown here is derived from an EMBL/GenBank/DDBJ whole genome shotgun (WGS) entry which is preliminary data.</text>
</comment>
<evidence type="ECO:0000313" key="2">
    <source>
        <dbReference type="Proteomes" id="UP000499080"/>
    </source>
</evidence>
<accession>A0A4Y2V729</accession>
<evidence type="ECO:0000313" key="1">
    <source>
        <dbReference type="EMBL" id="GBO21089.1"/>
    </source>
</evidence>
<proteinExistence type="predicted"/>